<evidence type="ECO:0000256" key="4">
    <source>
        <dbReference type="SAM" id="Phobius"/>
    </source>
</evidence>
<sequence length="142" mass="16514">MIAYIIRRLLLMFPTLVGIVTITFLIIQFVPGGPIDQMKSLLRGHSGILSEAGGGAQQGISAKQMDIDPQHLEQLRKIYHLDRPFWERYIRTFLWYTPQNLEASPTDRFFNRNNWDGFVVLKFGDSFYRNQSVLELIKEKLP</sequence>
<keyword evidence="2" id="KW-0813">Transport</keyword>
<evidence type="ECO:0008006" key="6">
    <source>
        <dbReference type="Google" id="ProtNLM"/>
    </source>
</evidence>
<gene>
    <name evidence="5" type="ORF">METZ01_LOCUS321606</name>
</gene>
<accession>A0A382P9Y5</accession>
<dbReference type="EMBL" id="UINC01105083">
    <property type="protein sequence ID" value="SVC68752.1"/>
    <property type="molecule type" value="Genomic_DNA"/>
</dbReference>
<dbReference type="PANTHER" id="PTHR30465:SF66">
    <property type="entry name" value="INNER MEMBRANE ABC TRANSPORTER PERMEASE PROTEIN YEJB"/>
    <property type="match status" value="1"/>
</dbReference>
<keyword evidence="4" id="KW-0812">Transmembrane</keyword>
<evidence type="ECO:0000313" key="5">
    <source>
        <dbReference type="EMBL" id="SVC68752.1"/>
    </source>
</evidence>
<organism evidence="5">
    <name type="scientific">marine metagenome</name>
    <dbReference type="NCBI Taxonomy" id="408172"/>
    <lineage>
        <taxon>unclassified sequences</taxon>
        <taxon>metagenomes</taxon>
        <taxon>ecological metagenomes</taxon>
    </lineage>
</organism>
<evidence type="ECO:0000256" key="1">
    <source>
        <dbReference type="ARBA" id="ARBA00004651"/>
    </source>
</evidence>
<comment type="subcellular location">
    <subcellularLocation>
        <location evidence="1">Cell membrane</location>
        <topology evidence="1">Multi-pass membrane protein</topology>
    </subcellularLocation>
</comment>
<keyword evidence="4" id="KW-1133">Transmembrane helix</keyword>
<evidence type="ECO:0000256" key="3">
    <source>
        <dbReference type="ARBA" id="ARBA00022475"/>
    </source>
</evidence>
<dbReference type="AlphaFoldDB" id="A0A382P9Y5"/>
<dbReference type="PANTHER" id="PTHR30465">
    <property type="entry name" value="INNER MEMBRANE ABC TRANSPORTER"/>
    <property type="match status" value="1"/>
</dbReference>
<dbReference type="GO" id="GO:0042884">
    <property type="term" value="P:microcin transport"/>
    <property type="evidence" value="ECO:0007669"/>
    <property type="project" value="TreeGrafter"/>
</dbReference>
<proteinExistence type="predicted"/>
<evidence type="ECO:0000256" key="2">
    <source>
        <dbReference type="ARBA" id="ARBA00022448"/>
    </source>
</evidence>
<feature type="non-terminal residue" evidence="5">
    <location>
        <position position="142"/>
    </location>
</feature>
<keyword evidence="3" id="KW-1003">Cell membrane</keyword>
<protein>
    <recommendedName>
        <fullName evidence="6">Microcin ABC transporter permease</fullName>
    </recommendedName>
</protein>
<keyword evidence="4" id="KW-0472">Membrane</keyword>
<name>A0A382P9Y5_9ZZZZ</name>
<reference evidence="5" key="1">
    <citation type="submission" date="2018-05" db="EMBL/GenBank/DDBJ databases">
        <authorList>
            <person name="Lanie J.A."/>
            <person name="Ng W.-L."/>
            <person name="Kazmierczak K.M."/>
            <person name="Andrzejewski T.M."/>
            <person name="Davidsen T.M."/>
            <person name="Wayne K.J."/>
            <person name="Tettelin H."/>
            <person name="Glass J.I."/>
            <person name="Rusch D."/>
            <person name="Podicherti R."/>
            <person name="Tsui H.-C.T."/>
            <person name="Winkler M.E."/>
        </authorList>
    </citation>
    <scope>NUCLEOTIDE SEQUENCE</scope>
</reference>
<dbReference type="GO" id="GO:0005886">
    <property type="term" value="C:plasma membrane"/>
    <property type="evidence" value="ECO:0007669"/>
    <property type="project" value="UniProtKB-SubCell"/>
</dbReference>
<feature type="transmembrane region" description="Helical" evidence="4">
    <location>
        <begin position="9"/>
        <end position="30"/>
    </location>
</feature>